<dbReference type="HOGENOM" id="CLU_2721935_0_0_1"/>
<accession>G2YEY9</accession>
<organism evidence="1 2">
    <name type="scientific">Botryotinia fuckeliana (strain T4)</name>
    <name type="common">Noble rot fungus</name>
    <name type="synonym">Botrytis cinerea</name>
    <dbReference type="NCBI Taxonomy" id="999810"/>
    <lineage>
        <taxon>Eukaryota</taxon>
        <taxon>Fungi</taxon>
        <taxon>Dikarya</taxon>
        <taxon>Ascomycota</taxon>
        <taxon>Pezizomycotina</taxon>
        <taxon>Leotiomycetes</taxon>
        <taxon>Helotiales</taxon>
        <taxon>Sclerotiniaceae</taxon>
        <taxon>Botrytis</taxon>
    </lineage>
</organism>
<protein>
    <submittedName>
        <fullName evidence="1">Uncharacterized protein</fullName>
    </submittedName>
</protein>
<name>G2YEY9_BOTF4</name>
<dbReference type="EMBL" id="FQ790325">
    <property type="protein sequence ID" value="CCD50382.1"/>
    <property type="molecule type" value="Genomic_DNA"/>
</dbReference>
<proteinExistence type="predicted"/>
<reference evidence="2" key="1">
    <citation type="journal article" date="2011" name="PLoS Genet.">
        <title>Genomic analysis of the necrotrophic fungal pathogens Sclerotinia sclerotiorum and Botrytis cinerea.</title>
        <authorList>
            <person name="Amselem J."/>
            <person name="Cuomo C.A."/>
            <person name="van Kan J.A."/>
            <person name="Viaud M."/>
            <person name="Benito E.P."/>
            <person name="Couloux A."/>
            <person name="Coutinho P.M."/>
            <person name="de Vries R.P."/>
            <person name="Dyer P.S."/>
            <person name="Fillinger S."/>
            <person name="Fournier E."/>
            <person name="Gout L."/>
            <person name="Hahn M."/>
            <person name="Kohn L."/>
            <person name="Lapalu N."/>
            <person name="Plummer K.M."/>
            <person name="Pradier J.M."/>
            <person name="Quevillon E."/>
            <person name="Sharon A."/>
            <person name="Simon A."/>
            <person name="ten Have A."/>
            <person name="Tudzynski B."/>
            <person name="Tudzynski P."/>
            <person name="Wincker P."/>
            <person name="Andrew M."/>
            <person name="Anthouard V."/>
            <person name="Beever R.E."/>
            <person name="Beffa R."/>
            <person name="Benoit I."/>
            <person name="Bouzid O."/>
            <person name="Brault B."/>
            <person name="Chen Z."/>
            <person name="Choquer M."/>
            <person name="Collemare J."/>
            <person name="Cotton P."/>
            <person name="Danchin E.G."/>
            <person name="Da Silva C."/>
            <person name="Gautier A."/>
            <person name="Giraud C."/>
            <person name="Giraud T."/>
            <person name="Gonzalez C."/>
            <person name="Grossetete S."/>
            <person name="Guldener U."/>
            <person name="Henrissat B."/>
            <person name="Howlett B.J."/>
            <person name="Kodira C."/>
            <person name="Kretschmer M."/>
            <person name="Lappartient A."/>
            <person name="Leroch M."/>
            <person name="Levis C."/>
            <person name="Mauceli E."/>
            <person name="Neuveglise C."/>
            <person name="Oeser B."/>
            <person name="Pearson M."/>
            <person name="Poulain J."/>
            <person name="Poussereau N."/>
            <person name="Quesneville H."/>
            <person name="Rascle C."/>
            <person name="Schumacher J."/>
            <person name="Segurens B."/>
            <person name="Sexton A."/>
            <person name="Silva E."/>
            <person name="Sirven C."/>
            <person name="Soanes D.M."/>
            <person name="Talbot N.J."/>
            <person name="Templeton M."/>
            <person name="Yandava C."/>
            <person name="Yarden O."/>
            <person name="Zeng Q."/>
            <person name="Rollins J.A."/>
            <person name="Lebrun M.H."/>
            <person name="Dickman M."/>
        </authorList>
    </citation>
    <scope>NUCLEOTIDE SEQUENCE [LARGE SCALE GENOMIC DNA]</scope>
    <source>
        <strain evidence="2">T4</strain>
    </source>
</reference>
<gene>
    <name evidence="1" type="ORF">BofuT4_uP090690.1</name>
</gene>
<dbReference type="Proteomes" id="UP000008177">
    <property type="component" value="Unplaced contigs"/>
</dbReference>
<evidence type="ECO:0000313" key="2">
    <source>
        <dbReference type="Proteomes" id="UP000008177"/>
    </source>
</evidence>
<evidence type="ECO:0000313" key="1">
    <source>
        <dbReference type="EMBL" id="CCD50382.1"/>
    </source>
</evidence>
<dbReference type="AlphaFoldDB" id="G2YEY9"/>
<dbReference type="InParanoid" id="G2YEY9"/>
<sequence>MRTMKIILSRMLSLNSTYARLFLEIVRLSCRKMMVTSVPMVRSLKIYKLCSDQFNRYHYLKLRRDRESATSI</sequence>